<evidence type="ECO:0000313" key="1">
    <source>
        <dbReference type="EMBL" id="GIX81658.1"/>
    </source>
</evidence>
<organism evidence="1 2">
    <name type="scientific">Caerostris extrusa</name>
    <name type="common">Bark spider</name>
    <name type="synonym">Caerostris bankana</name>
    <dbReference type="NCBI Taxonomy" id="172846"/>
    <lineage>
        <taxon>Eukaryota</taxon>
        <taxon>Metazoa</taxon>
        <taxon>Ecdysozoa</taxon>
        <taxon>Arthropoda</taxon>
        <taxon>Chelicerata</taxon>
        <taxon>Arachnida</taxon>
        <taxon>Araneae</taxon>
        <taxon>Araneomorphae</taxon>
        <taxon>Entelegynae</taxon>
        <taxon>Araneoidea</taxon>
        <taxon>Araneidae</taxon>
        <taxon>Caerostris</taxon>
    </lineage>
</organism>
<name>A0AAV4NAI3_CAEEX</name>
<keyword evidence="2" id="KW-1185">Reference proteome</keyword>
<proteinExistence type="predicted"/>
<evidence type="ECO:0008006" key="3">
    <source>
        <dbReference type="Google" id="ProtNLM"/>
    </source>
</evidence>
<reference evidence="1 2" key="1">
    <citation type="submission" date="2021-06" db="EMBL/GenBank/DDBJ databases">
        <title>Caerostris extrusa draft genome.</title>
        <authorList>
            <person name="Kono N."/>
            <person name="Arakawa K."/>
        </authorList>
    </citation>
    <scope>NUCLEOTIDE SEQUENCE [LARGE SCALE GENOMIC DNA]</scope>
</reference>
<dbReference type="Proteomes" id="UP001054945">
    <property type="component" value="Unassembled WGS sequence"/>
</dbReference>
<gene>
    <name evidence="1" type="ORF">CEXT_581551</name>
</gene>
<accession>A0AAV4NAI3</accession>
<sequence>MIPPINTPSGWIQDGNNRLLSPGVHVLSDSFGTEVGFLIRTRSERRLGFLSELLRKHSSACYDSADKYAEWMDAGWRTTAFYHPGSMSYKDSFRTEVEVLIGNCCVNTRVRNKLSIRREKMFGLLCEMSQNLCLLLIPNFINLPLGFDGKENSCAIICFKRRPY</sequence>
<protein>
    <recommendedName>
        <fullName evidence="3">LAGLIDADG homing endonuclease</fullName>
    </recommendedName>
</protein>
<dbReference type="EMBL" id="BPLR01003151">
    <property type="protein sequence ID" value="GIX81658.1"/>
    <property type="molecule type" value="Genomic_DNA"/>
</dbReference>
<evidence type="ECO:0000313" key="2">
    <source>
        <dbReference type="Proteomes" id="UP001054945"/>
    </source>
</evidence>
<dbReference type="AlphaFoldDB" id="A0AAV4NAI3"/>
<comment type="caution">
    <text evidence="1">The sequence shown here is derived from an EMBL/GenBank/DDBJ whole genome shotgun (WGS) entry which is preliminary data.</text>
</comment>